<dbReference type="PANTHER" id="PTHR43734">
    <property type="entry name" value="PHYTOENE DESATURASE"/>
    <property type="match status" value="1"/>
</dbReference>
<evidence type="ECO:0000313" key="5">
    <source>
        <dbReference type="Proteomes" id="UP000036367"/>
    </source>
</evidence>
<dbReference type="STRING" id="595434.RISK_004828"/>
<gene>
    <name evidence="4" type="ORF">RISK_004828</name>
</gene>
<dbReference type="InterPro" id="IPR002937">
    <property type="entry name" value="Amino_oxidase"/>
</dbReference>
<dbReference type="EMBL" id="LECT01000041">
    <property type="protein sequence ID" value="KLU03062.1"/>
    <property type="molecule type" value="Genomic_DNA"/>
</dbReference>
<dbReference type="AlphaFoldDB" id="A0A0J1B8K7"/>
<keyword evidence="4" id="KW-0413">Isomerase</keyword>
<name>A0A0J1B8K7_RHOIS</name>
<comment type="caution">
    <text evidence="4">The sequence shown here is derived from an EMBL/GenBank/DDBJ whole genome shotgun (WGS) entry which is preliminary data.</text>
</comment>
<evidence type="ECO:0000256" key="2">
    <source>
        <dbReference type="ARBA" id="ARBA00023002"/>
    </source>
</evidence>
<keyword evidence="2" id="KW-0560">Oxidoreductase</keyword>
<keyword evidence="5" id="KW-1185">Reference proteome</keyword>
<protein>
    <submittedName>
        <fullName evidence="4">Carotenoid cis-trans isomerase</fullName>
    </submittedName>
</protein>
<accession>A0A0J1B8K7</accession>
<dbReference type="OrthoDB" id="9814556at2"/>
<organism evidence="4 5">
    <name type="scientific">Rhodopirellula islandica</name>
    <dbReference type="NCBI Taxonomy" id="595434"/>
    <lineage>
        <taxon>Bacteria</taxon>
        <taxon>Pseudomonadati</taxon>
        <taxon>Planctomycetota</taxon>
        <taxon>Planctomycetia</taxon>
        <taxon>Pirellulales</taxon>
        <taxon>Pirellulaceae</taxon>
        <taxon>Rhodopirellula</taxon>
    </lineage>
</organism>
<dbReference type="PANTHER" id="PTHR43734:SF7">
    <property type="entry name" value="4,4'-DIAPONEUROSPORENE OXYGENASE"/>
    <property type="match status" value="1"/>
</dbReference>
<dbReference type="Proteomes" id="UP000036367">
    <property type="component" value="Unassembled WGS sequence"/>
</dbReference>
<sequence>MYDTIIIGAGMSGLAAGIRLAHFDQRVCILEKHYTIGGLNSFYRMGGRDYDVGLHAMTNFARKGDKKGPLAKLIRQLRFSWEDFKLAEQNGSSIRFPGVELDFTNDIAMLESEIKSRFPDQIDGFRSLCGSLLDYSDMDGDAPEFMRSAREVMAEHLSDPLLIEMLLCPLMWYGNARENDMDFGQFCIMFRACYLEGFGRPYKGVRVILKNLVRKFRGLGGELKLRSGVANIHVEDGKAVGVVLDDGTELRAKRILSSAGTVETMRMCDDITEPDVAKAGKLSFIESISVLDCKPKELGFDRTIVFYNDSPNFHWERPDDSLCDARTGVICSPNNYIYDAEEGELPDGVVRITTLANHDLWSELPEEKYRAEKVTQYDEAVASAVRFMPDFRSRVIDTDVFTPKTIRRFTWHDNGAVYGAPDKQLDGTTHLPNVFLCGTDQGFVGIVGAIVSGISMANRHCLQV</sequence>
<dbReference type="Gene3D" id="3.50.50.60">
    <property type="entry name" value="FAD/NAD(P)-binding domain"/>
    <property type="match status" value="2"/>
</dbReference>
<evidence type="ECO:0000256" key="1">
    <source>
        <dbReference type="ARBA" id="ARBA00006046"/>
    </source>
</evidence>
<dbReference type="GO" id="GO:0016853">
    <property type="term" value="F:isomerase activity"/>
    <property type="evidence" value="ECO:0007669"/>
    <property type="project" value="UniProtKB-KW"/>
</dbReference>
<evidence type="ECO:0000313" key="4">
    <source>
        <dbReference type="EMBL" id="KLU03062.1"/>
    </source>
</evidence>
<dbReference type="SUPFAM" id="SSF51905">
    <property type="entry name" value="FAD/NAD(P)-binding domain"/>
    <property type="match status" value="1"/>
</dbReference>
<dbReference type="InterPro" id="IPR036188">
    <property type="entry name" value="FAD/NAD-bd_sf"/>
</dbReference>
<dbReference type="GO" id="GO:0016491">
    <property type="term" value="F:oxidoreductase activity"/>
    <property type="evidence" value="ECO:0007669"/>
    <property type="project" value="UniProtKB-KW"/>
</dbReference>
<dbReference type="Pfam" id="PF01593">
    <property type="entry name" value="Amino_oxidase"/>
    <property type="match status" value="1"/>
</dbReference>
<dbReference type="PATRIC" id="fig|595434.4.peg.4585"/>
<proteinExistence type="inferred from homology"/>
<feature type="domain" description="Amine oxidase" evidence="3">
    <location>
        <begin position="11"/>
        <end position="459"/>
    </location>
</feature>
<evidence type="ECO:0000259" key="3">
    <source>
        <dbReference type="Pfam" id="PF01593"/>
    </source>
</evidence>
<dbReference type="RefSeq" id="WP_047816001.1">
    <property type="nucleotide sequence ID" value="NZ_LECT01000041.1"/>
</dbReference>
<comment type="similarity">
    <text evidence="1">Belongs to the carotenoid/retinoid oxidoreductase family.</text>
</comment>
<reference evidence="4" key="1">
    <citation type="submission" date="2015-05" db="EMBL/GenBank/DDBJ databases">
        <title>Permanent draft genome of Rhodopirellula islandicus K833.</title>
        <authorList>
            <person name="Kizina J."/>
            <person name="Richter M."/>
            <person name="Glockner F.O."/>
            <person name="Harder J."/>
        </authorList>
    </citation>
    <scope>NUCLEOTIDE SEQUENCE [LARGE SCALE GENOMIC DNA]</scope>
    <source>
        <strain evidence="4">K833</strain>
    </source>
</reference>